<proteinExistence type="predicted"/>
<gene>
    <name evidence="1" type="ORF">GCM10009682_29140</name>
</gene>
<evidence type="ECO:0000313" key="2">
    <source>
        <dbReference type="Proteomes" id="UP001500218"/>
    </source>
</evidence>
<protein>
    <submittedName>
        <fullName evidence="1">Uncharacterized protein</fullName>
    </submittedName>
</protein>
<reference evidence="1 2" key="1">
    <citation type="journal article" date="2019" name="Int. J. Syst. Evol. Microbiol.">
        <title>The Global Catalogue of Microorganisms (GCM) 10K type strain sequencing project: providing services to taxonomists for standard genome sequencing and annotation.</title>
        <authorList>
            <consortium name="The Broad Institute Genomics Platform"/>
            <consortium name="The Broad Institute Genome Sequencing Center for Infectious Disease"/>
            <person name="Wu L."/>
            <person name="Ma J."/>
        </authorList>
    </citation>
    <scope>NUCLEOTIDE SEQUENCE [LARGE SCALE GENOMIC DNA]</scope>
    <source>
        <strain evidence="1 2">JCM 13250</strain>
    </source>
</reference>
<name>A0ABN2M0N2_9ACTN</name>
<dbReference type="EMBL" id="BAAALT010000078">
    <property type="protein sequence ID" value="GAA1805487.1"/>
    <property type="molecule type" value="Genomic_DNA"/>
</dbReference>
<comment type="caution">
    <text evidence="1">The sequence shown here is derived from an EMBL/GenBank/DDBJ whole genome shotgun (WGS) entry which is preliminary data.</text>
</comment>
<dbReference type="Proteomes" id="UP001500218">
    <property type="component" value="Unassembled WGS sequence"/>
</dbReference>
<accession>A0ABN2M0N2</accession>
<keyword evidence="2" id="KW-1185">Reference proteome</keyword>
<organism evidence="1 2">
    <name type="scientific">Luedemannella flava</name>
    <dbReference type="NCBI Taxonomy" id="349316"/>
    <lineage>
        <taxon>Bacteria</taxon>
        <taxon>Bacillati</taxon>
        <taxon>Actinomycetota</taxon>
        <taxon>Actinomycetes</taxon>
        <taxon>Micromonosporales</taxon>
        <taxon>Micromonosporaceae</taxon>
        <taxon>Luedemannella</taxon>
    </lineage>
</organism>
<dbReference type="RefSeq" id="WP_344131033.1">
    <property type="nucleotide sequence ID" value="NZ_BAAALT010000078.1"/>
</dbReference>
<sequence>MFRTWRLDALSVGDPGSDVREVFTWSYRALAELPARLFRLLACT</sequence>
<evidence type="ECO:0000313" key="1">
    <source>
        <dbReference type="EMBL" id="GAA1805487.1"/>
    </source>
</evidence>